<name>A0A9N9ZQG7_9HYPO</name>
<accession>A0A9N9ZQG7</accession>
<reference evidence="1 2" key="2">
    <citation type="submission" date="2021-10" db="EMBL/GenBank/DDBJ databases">
        <authorList>
            <person name="Piombo E."/>
        </authorList>
    </citation>
    <scope>NUCLEOTIDE SEQUENCE [LARGE SCALE GENOMIC DNA]</scope>
</reference>
<proteinExistence type="predicted"/>
<dbReference type="Proteomes" id="UP000775872">
    <property type="component" value="Unassembled WGS sequence"/>
</dbReference>
<gene>
    <name evidence="1" type="ORF">CSOL1703_00011788</name>
</gene>
<protein>
    <submittedName>
        <fullName evidence="1">Uncharacterized protein</fullName>
    </submittedName>
</protein>
<reference evidence="2" key="1">
    <citation type="submission" date="2019-06" db="EMBL/GenBank/DDBJ databases">
        <authorList>
            <person name="Broberg M."/>
        </authorList>
    </citation>
    <scope>NUCLEOTIDE SEQUENCE [LARGE SCALE GENOMIC DNA]</scope>
</reference>
<evidence type="ECO:0000313" key="2">
    <source>
        <dbReference type="Proteomes" id="UP000775872"/>
    </source>
</evidence>
<dbReference type="OrthoDB" id="1926878at2759"/>
<comment type="caution">
    <text evidence="1">The sequence shown here is derived from an EMBL/GenBank/DDBJ whole genome shotgun (WGS) entry which is preliminary data.</text>
</comment>
<dbReference type="AlphaFoldDB" id="A0A9N9ZQG7"/>
<keyword evidence="2" id="KW-1185">Reference proteome</keyword>
<sequence>MAKKIEAANDRDQDLYDDAEDVNVPFEPFKDICKRRFLWYYESYLEAAKEGSSLVKPKQPFVTMPFESKGSNTMDGSFDYPDLERRLNNIKKALDEETESWHAKV</sequence>
<organism evidence="1 2">
    <name type="scientific">Clonostachys solani</name>
    <dbReference type="NCBI Taxonomy" id="160281"/>
    <lineage>
        <taxon>Eukaryota</taxon>
        <taxon>Fungi</taxon>
        <taxon>Dikarya</taxon>
        <taxon>Ascomycota</taxon>
        <taxon>Pezizomycotina</taxon>
        <taxon>Sordariomycetes</taxon>
        <taxon>Hypocreomycetidae</taxon>
        <taxon>Hypocreales</taxon>
        <taxon>Bionectriaceae</taxon>
        <taxon>Clonostachys</taxon>
    </lineage>
</organism>
<evidence type="ECO:0000313" key="1">
    <source>
        <dbReference type="EMBL" id="CAH0059746.1"/>
    </source>
</evidence>
<dbReference type="EMBL" id="CABFOC020000097">
    <property type="protein sequence ID" value="CAH0059746.1"/>
    <property type="molecule type" value="Genomic_DNA"/>
</dbReference>